<dbReference type="Gene3D" id="3.10.520.10">
    <property type="entry name" value="ApbE-like domains"/>
    <property type="match status" value="1"/>
</dbReference>
<keyword evidence="6 11" id="KW-0479">Metal-binding</keyword>
<evidence type="ECO:0000313" key="12">
    <source>
        <dbReference type="EMBL" id="MFC4563946.1"/>
    </source>
</evidence>
<dbReference type="InterPro" id="IPR003374">
    <property type="entry name" value="ApbE-like_sf"/>
</dbReference>
<evidence type="ECO:0000256" key="4">
    <source>
        <dbReference type="ARBA" id="ARBA00022630"/>
    </source>
</evidence>
<name>A0ABV9E0P4_9ACTN</name>
<keyword evidence="5 11" id="KW-0808">Transferase</keyword>
<comment type="catalytic activity">
    <reaction evidence="10 11">
        <text>L-threonyl-[protein] + FAD = FMN-L-threonyl-[protein] + AMP + H(+)</text>
        <dbReference type="Rhea" id="RHEA:36847"/>
        <dbReference type="Rhea" id="RHEA-COMP:11060"/>
        <dbReference type="Rhea" id="RHEA-COMP:11061"/>
        <dbReference type="ChEBI" id="CHEBI:15378"/>
        <dbReference type="ChEBI" id="CHEBI:30013"/>
        <dbReference type="ChEBI" id="CHEBI:57692"/>
        <dbReference type="ChEBI" id="CHEBI:74257"/>
        <dbReference type="ChEBI" id="CHEBI:456215"/>
        <dbReference type="EC" id="2.7.1.180"/>
    </reaction>
</comment>
<dbReference type="InterPro" id="IPR024932">
    <property type="entry name" value="ApbE"/>
</dbReference>
<evidence type="ECO:0000256" key="1">
    <source>
        <dbReference type="ARBA" id="ARBA00001946"/>
    </source>
</evidence>
<accession>A0ABV9E0P4</accession>
<dbReference type="EMBL" id="JBHSFQ010000019">
    <property type="protein sequence ID" value="MFC4563946.1"/>
    <property type="molecule type" value="Genomic_DNA"/>
</dbReference>
<comment type="similarity">
    <text evidence="11">Belongs to the ApbE family.</text>
</comment>
<evidence type="ECO:0000256" key="9">
    <source>
        <dbReference type="ARBA" id="ARBA00031306"/>
    </source>
</evidence>
<evidence type="ECO:0000256" key="2">
    <source>
        <dbReference type="ARBA" id="ARBA00011955"/>
    </source>
</evidence>
<dbReference type="PIRSF" id="PIRSF006268">
    <property type="entry name" value="ApbE"/>
    <property type="match status" value="1"/>
</dbReference>
<keyword evidence="7 11" id="KW-0274">FAD</keyword>
<evidence type="ECO:0000256" key="5">
    <source>
        <dbReference type="ARBA" id="ARBA00022679"/>
    </source>
</evidence>
<keyword evidence="8 11" id="KW-0460">Magnesium</keyword>
<evidence type="ECO:0000256" key="7">
    <source>
        <dbReference type="ARBA" id="ARBA00022827"/>
    </source>
</evidence>
<dbReference type="EC" id="2.7.1.180" evidence="2 11"/>
<evidence type="ECO:0000256" key="6">
    <source>
        <dbReference type="ARBA" id="ARBA00022723"/>
    </source>
</evidence>
<dbReference type="Proteomes" id="UP001595923">
    <property type="component" value="Unassembled WGS sequence"/>
</dbReference>
<evidence type="ECO:0000313" key="13">
    <source>
        <dbReference type="Proteomes" id="UP001595923"/>
    </source>
</evidence>
<evidence type="ECO:0000256" key="3">
    <source>
        <dbReference type="ARBA" id="ARBA00016337"/>
    </source>
</evidence>
<evidence type="ECO:0000256" key="11">
    <source>
        <dbReference type="PIRNR" id="PIRNR006268"/>
    </source>
</evidence>
<sequence>MAPESRGARERLMGTEVLLAALDTTRQAQVFGWLGDVERTFSRFTAGSDTARVNSAEGRPTEVAPMFAAALAEACAHSERTGGLFDPFLAADMERIGYDRDFALIAPDGVAASGHAAAPPPPTRGAPRVEIDHVNRTVALSPGLRVDLGGFVKGWSVQQAADALRRGGVPRGLIDAGGDIAAWRPPDGAPWRIGVEHPLTGATAAELSLAPATAVATSSVARRAWRDADGAPVHHLIDPRTGAPSASDCAQATVLAADLGAAEVYATCLLLLGTGAGPDLLAGLDATAAWITVDRDGRVRPSPNLHLHCEEAAFDDRS</sequence>
<dbReference type="RefSeq" id="WP_378576651.1">
    <property type="nucleotide sequence ID" value="NZ_JBHSFQ010000019.1"/>
</dbReference>
<keyword evidence="13" id="KW-1185">Reference proteome</keyword>
<dbReference type="PANTHER" id="PTHR30040">
    <property type="entry name" value="THIAMINE BIOSYNTHESIS LIPOPROTEIN APBE"/>
    <property type="match status" value="1"/>
</dbReference>
<protein>
    <recommendedName>
        <fullName evidence="3 11">FAD:protein FMN transferase</fullName>
        <ecNumber evidence="2 11">2.7.1.180</ecNumber>
    </recommendedName>
    <alternativeName>
        <fullName evidence="9 11">Flavin transferase</fullName>
    </alternativeName>
</protein>
<gene>
    <name evidence="12" type="ORF">ACFO4E_18960</name>
</gene>
<dbReference type="SUPFAM" id="SSF143631">
    <property type="entry name" value="ApbE-like"/>
    <property type="match status" value="1"/>
</dbReference>
<dbReference type="Pfam" id="PF02424">
    <property type="entry name" value="ApbE"/>
    <property type="match status" value="1"/>
</dbReference>
<dbReference type="GO" id="GO:0016740">
    <property type="term" value="F:transferase activity"/>
    <property type="evidence" value="ECO:0007669"/>
    <property type="project" value="UniProtKB-KW"/>
</dbReference>
<keyword evidence="4 11" id="KW-0285">Flavoprotein</keyword>
<comment type="cofactor">
    <cofactor evidence="1">
        <name>Mg(2+)</name>
        <dbReference type="ChEBI" id="CHEBI:18420"/>
    </cofactor>
</comment>
<dbReference type="PANTHER" id="PTHR30040:SF2">
    <property type="entry name" value="FAD:PROTEIN FMN TRANSFERASE"/>
    <property type="match status" value="1"/>
</dbReference>
<reference evidence="13" key="1">
    <citation type="journal article" date="2019" name="Int. J. Syst. Evol. Microbiol.">
        <title>The Global Catalogue of Microorganisms (GCM) 10K type strain sequencing project: providing services to taxonomists for standard genome sequencing and annotation.</title>
        <authorList>
            <consortium name="The Broad Institute Genomics Platform"/>
            <consortium name="The Broad Institute Genome Sequencing Center for Infectious Disease"/>
            <person name="Wu L."/>
            <person name="Ma J."/>
        </authorList>
    </citation>
    <scope>NUCLEOTIDE SEQUENCE [LARGE SCALE GENOMIC DNA]</scope>
    <source>
        <strain evidence="13">XZYJ18</strain>
    </source>
</reference>
<comment type="caution">
    <text evidence="12">The sequence shown here is derived from an EMBL/GenBank/DDBJ whole genome shotgun (WGS) entry which is preliminary data.</text>
</comment>
<organism evidence="12 13">
    <name type="scientific">Nocardiopsis mangrovi</name>
    <dbReference type="NCBI Taxonomy" id="1179818"/>
    <lineage>
        <taxon>Bacteria</taxon>
        <taxon>Bacillati</taxon>
        <taxon>Actinomycetota</taxon>
        <taxon>Actinomycetes</taxon>
        <taxon>Streptosporangiales</taxon>
        <taxon>Nocardiopsidaceae</taxon>
        <taxon>Nocardiopsis</taxon>
    </lineage>
</organism>
<proteinExistence type="inferred from homology"/>
<evidence type="ECO:0000256" key="8">
    <source>
        <dbReference type="ARBA" id="ARBA00022842"/>
    </source>
</evidence>
<evidence type="ECO:0000256" key="10">
    <source>
        <dbReference type="ARBA" id="ARBA00048540"/>
    </source>
</evidence>